<evidence type="ECO:0000313" key="1">
    <source>
        <dbReference type="EMBL" id="KAK9423324.1"/>
    </source>
</evidence>
<dbReference type="InterPro" id="IPR052895">
    <property type="entry name" value="HetReg/Transcr_Mod"/>
</dbReference>
<reference evidence="1 2" key="1">
    <citation type="journal article" date="2024" name="J. Plant Pathol.">
        <title>Sequence and assembly of the genome of Seiridium unicorne, isolate CBS 538.82, causal agent of cypress canker disease.</title>
        <authorList>
            <person name="Scali E."/>
            <person name="Rocca G.D."/>
            <person name="Danti R."/>
            <person name="Garbelotto M."/>
            <person name="Barberini S."/>
            <person name="Baroncelli R."/>
            <person name="Emiliani G."/>
        </authorList>
    </citation>
    <scope>NUCLEOTIDE SEQUENCE [LARGE SCALE GENOMIC DNA]</scope>
    <source>
        <strain evidence="1 2">BM-138-508</strain>
    </source>
</reference>
<keyword evidence="2" id="KW-1185">Reference proteome</keyword>
<dbReference type="Proteomes" id="UP001408356">
    <property type="component" value="Unassembled WGS sequence"/>
</dbReference>
<sequence>MELVASPSYEALSYTWGDPQDTRTIHVGGAAYGHDISPRGASTRVFEHPYSSQLVQSSEPSTWPEGWAVKQADMYWGSASYWLFQLAIEEYWKRCWIVQEIGSALAVDVYAGPQPIPWRSFIQLMRLYEKKLPSGPAHRVTRLDDLRASLYQDGETYMLERLLESFVDSFCSVSLDKVLAFSNLAVDCQEDCLPIDYQAGTRPLYEAVIAFQNISSYNTADKSIDMVHFAGLVRRLLAREQQVVVKTYETSGLIYQPGTWSYWLCGDENFRACMGSIEKEAEKGKTPTITLIALLDIIPRIFTEVKEYWSPESNDNGGLRVTGLIIGEVQEFGPTYTAYLQDTRASRHWSSQLIVGYPAEADLRRALGLNGRLTALLGAAADFRLHDVLPLPKFQGQESGISAGPRLFLGSDITMGLIPSNALIGDVLCQFWNSPAVAVLRRRVDGVYDVVGRGAVVKHGDAIDWDTPTNRTQFDLASNGTIQFRLDLETLNHLSFDVVNLPGSE</sequence>
<protein>
    <submittedName>
        <fullName evidence="1">Heterokaryon incompatibility protein-domain-containing protein</fullName>
    </submittedName>
</protein>
<accession>A0ABR2V907</accession>
<proteinExistence type="predicted"/>
<name>A0ABR2V907_9PEZI</name>
<evidence type="ECO:0000313" key="2">
    <source>
        <dbReference type="Proteomes" id="UP001408356"/>
    </source>
</evidence>
<dbReference type="PANTHER" id="PTHR24148">
    <property type="entry name" value="ANKYRIN REPEAT DOMAIN-CONTAINING PROTEIN 39 HOMOLOG-RELATED"/>
    <property type="match status" value="1"/>
</dbReference>
<gene>
    <name evidence="1" type="ORF">SUNI508_04218</name>
</gene>
<dbReference type="PANTHER" id="PTHR24148:SF73">
    <property type="entry name" value="HET DOMAIN PROTEIN (AFU_ORTHOLOGUE AFUA_8G01020)"/>
    <property type="match status" value="1"/>
</dbReference>
<comment type="caution">
    <text evidence="1">The sequence shown here is derived from an EMBL/GenBank/DDBJ whole genome shotgun (WGS) entry which is preliminary data.</text>
</comment>
<organism evidence="1 2">
    <name type="scientific">Seiridium unicorne</name>
    <dbReference type="NCBI Taxonomy" id="138068"/>
    <lineage>
        <taxon>Eukaryota</taxon>
        <taxon>Fungi</taxon>
        <taxon>Dikarya</taxon>
        <taxon>Ascomycota</taxon>
        <taxon>Pezizomycotina</taxon>
        <taxon>Sordariomycetes</taxon>
        <taxon>Xylariomycetidae</taxon>
        <taxon>Amphisphaeriales</taxon>
        <taxon>Sporocadaceae</taxon>
        <taxon>Seiridium</taxon>
    </lineage>
</organism>
<dbReference type="EMBL" id="JARVKF010000079">
    <property type="protein sequence ID" value="KAK9423324.1"/>
    <property type="molecule type" value="Genomic_DNA"/>
</dbReference>